<dbReference type="EMBL" id="UOEZ01000073">
    <property type="protein sequence ID" value="VAW38509.1"/>
    <property type="molecule type" value="Genomic_DNA"/>
</dbReference>
<accession>A0A3B0VNS4</accession>
<dbReference type="EC" id="5.4.3.8" evidence="2"/>
<evidence type="ECO:0000313" key="2">
    <source>
        <dbReference type="EMBL" id="VAW38509.1"/>
    </source>
</evidence>
<sequence length="88" mass="9676">MIQDRNAPCQLTSVGSMFTLFFSEKPVKDYKGAAACDLEKFSAYFTRMLKNGIFLPPSQFESAFMGLAHSKADISDTLTAVDKSLKGL</sequence>
<organism evidence="2">
    <name type="scientific">hydrothermal vent metagenome</name>
    <dbReference type="NCBI Taxonomy" id="652676"/>
    <lineage>
        <taxon>unclassified sequences</taxon>
        <taxon>metagenomes</taxon>
        <taxon>ecological metagenomes</taxon>
    </lineage>
</organism>
<dbReference type="PANTHER" id="PTHR43713">
    <property type="entry name" value="GLUTAMATE-1-SEMIALDEHYDE 2,1-AMINOMUTASE"/>
    <property type="match status" value="1"/>
</dbReference>
<protein>
    <submittedName>
        <fullName evidence="2">Glutamate-1-semialdehyde 2,1-aminomutase</fullName>
        <ecNumber evidence="2">5.4.3.8</ecNumber>
    </submittedName>
</protein>
<name>A0A3B0VNS4_9ZZZZ</name>
<dbReference type="InterPro" id="IPR015424">
    <property type="entry name" value="PyrdxlP-dep_Trfase"/>
</dbReference>
<dbReference type="GO" id="GO:0042286">
    <property type="term" value="F:glutamate-1-semialdehyde 2,1-aminomutase activity"/>
    <property type="evidence" value="ECO:0007669"/>
    <property type="project" value="UniProtKB-EC"/>
</dbReference>
<dbReference type="SUPFAM" id="SSF53383">
    <property type="entry name" value="PLP-dependent transferases"/>
    <property type="match status" value="1"/>
</dbReference>
<dbReference type="InterPro" id="IPR015422">
    <property type="entry name" value="PyrdxlP-dep_Trfase_small"/>
</dbReference>
<evidence type="ECO:0000256" key="1">
    <source>
        <dbReference type="ARBA" id="ARBA00001933"/>
    </source>
</evidence>
<gene>
    <name evidence="2" type="ORF">MNBD_DELTA02-621</name>
</gene>
<dbReference type="Gene3D" id="3.90.1150.10">
    <property type="entry name" value="Aspartate Aminotransferase, domain 1"/>
    <property type="match status" value="1"/>
</dbReference>
<keyword evidence="2" id="KW-0413">Isomerase</keyword>
<dbReference type="AlphaFoldDB" id="A0A3B0VNS4"/>
<reference evidence="2" key="1">
    <citation type="submission" date="2018-06" db="EMBL/GenBank/DDBJ databases">
        <authorList>
            <person name="Zhirakovskaya E."/>
        </authorList>
    </citation>
    <scope>NUCLEOTIDE SEQUENCE</scope>
</reference>
<proteinExistence type="predicted"/>
<dbReference type="PANTHER" id="PTHR43713:SF3">
    <property type="entry name" value="GLUTAMATE-1-SEMIALDEHYDE 2,1-AMINOMUTASE 1, CHLOROPLASTIC-RELATED"/>
    <property type="match status" value="1"/>
</dbReference>
<comment type="cofactor">
    <cofactor evidence="1">
        <name>pyridoxal 5'-phosphate</name>
        <dbReference type="ChEBI" id="CHEBI:597326"/>
    </cofactor>
</comment>